<organism evidence="1 2">
    <name type="scientific">Rapidithrix thailandica</name>
    <dbReference type="NCBI Taxonomy" id="413964"/>
    <lineage>
        <taxon>Bacteria</taxon>
        <taxon>Pseudomonadati</taxon>
        <taxon>Bacteroidota</taxon>
        <taxon>Cytophagia</taxon>
        <taxon>Cytophagales</taxon>
        <taxon>Flammeovirgaceae</taxon>
        <taxon>Rapidithrix</taxon>
    </lineage>
</organism>
<evidence type="ECO:0000313" key="1">
    <source>
        <dbReference type="EMBL" id="MEN7551002.1"/>
    </source>
</evidence>
<accession>A0AAW9SC24</accession>
<name>A0AAW9SC24_9BACT</name>
<sequence>MKNVIKLFAFTFILLSLPRLLFGMQLSNQPGPDKFSKEALLQGYTTLSPEELSLLEELEMEEETPDVDQLIAAQLPSEKEIYLVDNQGIIEEIEYHELPASANLLFTEEASAYYIVD</sequence>
<comment type="caution">
    <text evidence="1">The sequence shown here is derived from an EMBL/GenBank/DDBJ whole genome shotgun (WGS) entry which is preliminary data.</text>
</comment>
<gene>
    <name evidence="1" type="ORF">AAG747_23980</name>
</gene>
<dbReference type="AlphaFoldDB" id="A0AAW9SC24"/>
<dbReference type="RefSeq" id="WP_346823784.1">
    <property type="nucleotide sequence ID" value="NZ_JBDKWZ010000018.1"/>
</dbReference>
<keyword evidence="2" id="KW-1185">Reference proteome</keyword>
<dbReference type="Proteomes" id="UP001403385">
    <property type="component" value="Unassembled WGS sequence"/>
</dbReference>
<evidence type="ECO:0000313" key="2">
    <source>
        <dbReference type="Proteomes" id="UP001403385"/>
    </source>
</evidence>
<dbReference type="EMBL" id="JBDKWZ010000018">
    <property type="protein sequence ID" value="MEN7551002.1"/>
    <property type="molecule type" value="Genomic_DNA"/>
</dbReference>
<proteinExistence type="predicted"/>
<reference evidence="1 2" key="1">
    <citation type="submission" date="2024-04" db="EMBL/GenBank/DDBJ databases">
        <title>Novel genus in family Flammeovirgaceae.</title>
        <authorList>
            <person name="Nguyen T.H."/>
            <person name="Vuong T.Q."/>
            <person name="Le H."/>
            <person name="Kim S.-G."/>
        </authorList>
    </citation>
    <scope>NUCLEOTIDE SEQUENCE [LARGE SCALE GENOMIC DNA]</scope>
    <source>
        <strain evidence="1 2">JCM 23209</strain>
    </source>
</reference>
<protein>
    <submittedName>
        <fullName evidence="1">Uncharacterized protein</fullName>
    </submittedName>
</protein>